<dbReference type="OrthoDB" id="694479at2759"/>
<dbReference type="EMBL" id="JADBJN010000004">
    <property type="protein sequence ID" value="KAG5667329.1"/>
    <property type="molecule type" value="Genomic_DNA"/>
</dbReference>
<comment type="caution">
    <text evidence="2">The sequence shown here is derived from an EMBL/GenBank/DDBJ whole genome shotgun (WGS) entry which is preliminary data.</text>
</comment>
<organism evidence="2 3">
    <name type="scientific">Polypedilum vanderplanki</name>
    <name type="common">Sleeping chironomid midge</name>
    <dbReference type="NCBI Taxonomy" id="319348"/>
    <lineage>
        <taxon>Eukaryota</taxon>
        <taxon>Metazoa</taxon>
        <taxon>Ecdysozoa</taxon>
        <taxon>Arthropoda</taxon>
        <taxon>Hexapoda</taxon>
        <taxon>Insecta</taxon>
        <taxon>Pterygota</taxon>
        <taxon>Neoptera</taxon>
        <taxon>Endopterygota</taxon>
        <taxon>Diptera</taxon>
        <taxon>Nematocera</taxon>
        <taxon>Chironomoidea</taxon>
        <taxon>Chironomidae</taxon>
        <taxon>Chironominae</taxon>
        <taxon>Polypedilum</taxon>
        <taxon>Polypedilum</taxon>
    </lineage>
</organism>
<feature type="transmembrane region" description="Helical" evidence="1">
    <location>
        <begin position="150"/>
        <end position="170"/>
    </location>
</feature>
<gene>
    <name evidence="2" type="ORF">PVAND_015313</name>
</gene>
<keyword evidence="1" id="KW-0812">Transmembrane</keyword>
<accession>A0A9J6BBT3</accession>
<dbReference type="SUPFAM" id="SSF52058">
    <property type="entry name" value="L domain-like"/>
    <property type="match status" value="1"/>
</dbReference>
<dbReference type="AlphaFoldDB" id="A0A9J6BBT3"/>
<evidence type="ECO:0000256" key="1">
    <source>
        <dbReference type="SAM" id="Phobius"/>
    </source>
</evidence>
<dbReference type="Pfam" id="PF13855">
    <property type="entry name" value="LRR_8"/>
    <property type="match status" value="1"/>
</dbReference>
<dbReference type="Proteomes" id="UP001107558">
    <property type="component" value="Chromosome 4"/>
</dbReference>
<keyword evidence="1" id="KW-1133">Transmembrane helix</keyword>
<keyword evidence="3" id="KW-1185">Reference proteome</keyword>
<evidence type="ECO:0000313" key="2">
    <source>
        <dbReference type="EMBL" id="KAG5667329.1"/>
    </source>
</evidence>
<reference evidence="2" key="1">
    <citation type="submission" date="2021-03" db="EMBL/GenBank/DDBJ databases">
        <title>Chromosome level genome of the anhydrobiotic midge Polypedilum vanderplanki.</title>
        <authorList>
            <person name="Yoshida Y."/>
            <person name="Kikawada T."/>
            <person name="Gusev O."/>
        </authorList>
    </citation>
    <scope>NUCLEOTIDE SEQUENCE</scope>
    <source>
        <strain evidence="2">NIAS01</strain>
        <tissue evidence="2">Whole body or cell culture</tissue>
    </source>
</reference>
<dbReference type="Gene3D" id="3.80.10.10">
    <property type="entry name" value="Ribonuclease Inhibitor"/>
    <property type="match status" value="1"/>
</dbReference>
<sequence length="175" mass="20211">MEITKNDLKHFPKLLHLFLRKNLLKVLEKDLFKFNPDLKFINIDENLLTKIDPNIFDHLIDLKHLHLKKNMCIDSATNLFIEVEDLIELVVVKCNENVEKATTTFAPKSNSKVNILTEPSEEQEEDEKGHEKITEEKKIETQDIGLPTKLGFIFGIIWISVAVGCGVYCFRKKCS</sequence>
<dbReference type="InterPro" id="IPR001611">
    <property type="entry name" value="Leu-rich_rpt"/>
</dbReference>
<evidence type="ECO:0000313" key="3">
    <source>
        <dbReference type="Proteomes" id="UP001107558"/>
    </source>
</evidence>
<proteinExistence type="predicted"/>
<dbReference type="InterPro" id="IPR032675">
    <property type="entry name" value="LRR_dom_sf"/>
</dbReference>
<name>A0A9J6BBT3_POLVA</name>
<protein>
    <submittedName>
        <fullName evidence="2">Uncharacterized protein</fullName>
    </submittedName>
</protein>
<keyword evidence="1" id="KW-0472">Membrane</keyword>